<dbReference type="EMBL" id="AAILSQ010000009">
    <property type="protein sequence ID" value="ECF6051555.1"/>
    <property type="molecule type" value="Genomic_DNA"/>
</dbReference>
<dbReference type="Proteomes" id="UP000839746">
    <property type="component" value="Unassembled WGS sequence"/>
</dbReference>
<sequence length="54" mass="6427">MGINAYSFNLELQKEQAVDSAESLLSFKVYKIYNKSHKCDAYHVFMIFYYSFMI</sequence>
<accession>A0A5Y2S067</accession>
<name>A0A5Y2S067_SALER</name>
<gene>
    <name evidence="1" type="ORF">FNN84_10125</name>
</gene>
<proteinExistence type="predicted"/>
<reference evidence="1" key="1">
    <citation type="submission" date="2019-07" db="EMBL/GenBank/DDBJ databases">
        <authorList>
            <person name="Ashton P.M."/>
            <person name="Dallman T."/>
            <person name="Nair S."/>
            <person name="De Pinna E."/>
            <person name="Peters T."/>
            <person name="Grant K."/>
        </authorList>
    </citation>
    <scope>NUCLEOTIDE SEQUENCE [LARGE SCALE GENOMIC DNA]</scope>
    <source>
        <strain evidence="1">107213</strain>
    </source>
</reference>
<protein>
    <submittedName>
        <fullName evidence="1">Uncharacterized protein</fullName>
    </submittedName>
</protein>
<dbReference type="AlphaFoldDB" id="A0A5Y2S067"/>
<organism evidence="1">
    <name type="scientific">Salmonella enterica subsp. salamae</name>
    <dbReference type="NCBI Taxonomy" id="59202"/>
    <lineage>
        <taxon>Bacteria</taxon>
        <taxon>Pseudomonadati</taxon>
        <taxon>Pseudomonadota</taxon>
        <taxon>Gammaproteobacteria</taxon>
        <taxon>Enterobacterales</taxon>
        <taxon>Enterobacteriaceae</taxon>
        <taxon>Salmonella</taxon>
    </lineage>
</organism>
<comment type="caution">
    <text evidence="1">The sequence shown here is derived from an EMBL/GenBank/DDBJ whole genome shotgun (WGS) entry which is preliminary data.</text>
</comment>
<evidence type="ECO:0000313" key="1">
    <source>
        <dbReference type="EMBL" id="ECF6051555.1"/>
    </source>
</evidence>